<evidence type="ECO:0000313" key="1">
    <source>
        <dbReference type="EMBL" id="SHK87651.1"/>
    </source>
</evidence>
<name>A0A1M6W1G6_PSETH</name>
<reference evidence="1 2" key="1">
    <citation type="submission" date="2016-11" db="EMBL/GenBank/DDBJ databases">
        <authorList>
            <person name="Jaros S."/>
            <person name="Januszkiewicz K."/>
            <person name="Wedrychowicz H."/>
        </authorList>
    </citation>
    <scope>NUCLEOTIDE SEQUENCE [LARGE SCALE GENOMIC DNA]</scope>
    <source>
        <strain evidence="1 2">DSM 43832</strain>
    </source>
</reference>
<dbReference type="OrthoDB" id="4566370at2"/>
<organism evidence="1 2">
    <name type="scientific">Pseudonocardia thermophila</name>
    <dbReference type="NCBI Taxonomy" id="1848"/>
    <lineage>
        <taxon>Bacteria</taxon>
        <taxon>Bacillati</taxon>
        <taxon>Actinomycetota</taxon>
        <taxon>Actinomycetes</taxon>
        <taxon>Pseudonocardiales</taxon>
        <taxon>Pseudonocardiaceae</taxon>
        <taxon>Pseudonocardia</taxon>
    </lineage>
</organism>
<dbReference type="AlphaFoldDB" id="A0A1M6W1G6"/>
<accession>A0A1M6W1G6</accession>
<dbReference type="Proteomes" id="UP000184363">
    <property type="component" value="Unassembled WGS sequence"/>
</dbReference>
<protein>
    <submittedName>
        <fullName evidence="1">Uncharacterized protein</fullName>
    </submittedName>
</protein>
<dbReference type="RefSeq" id="WP_073458261.1">
    <property type="nucleotide sequence ID" value="NZ_CALGVN010000058.1"/>
</dbReference>
<dbReference type="EMBL" id="FRAP01000013">
    <property type="protein sequence ID" value="SHK87651.1"/>
    <property type="molecule type" value="Genomic_DNA"/>
</dbReference>
<proteinExistence type="predicted"/>
<dbReference type="STRING" id="1848.SAMN05443637_113182"/>
<evidence type="ECO:0000313" key="2">
    <source>
        <dbReference type="Proteomes" id="UP000184363"/>
    </source>
</evidence>
<sequence length="94" mass="10627">MPPNAERLVQAWIDHVGDPPRSYRDSVVGLRHELDRDLLTDALDCVRAGRPRADVTERFREPVCALTDGDLVLPPEVEEALVTVHALYRELDAR</sequence>
<gene>
    <name evidence="1" type="ORF">SAMN05443637_113182</name>
</gene>
<keyword evidence="2" id="KW-1185">Reference proteome</keyword>